<dbReference type="Pfam" id="PF00199">
    <property type="entry name" value="Catalase"/>
    <property type="match status" value="1"/>
</dbReference>
<protein>
    <recommendedName>
        <fullName evidence="1">Catalase core domain-containing protein</fullName>
    </recommendedName>
</protein>
<reference evidence="2 3" key="1">
    <citation type="submission" date="2018-05" db="EMBL/GenBank/DDBJ databases">
        <title>Draft genome sequence of Scytalidium lignicola DSM 105466, a ubiquitous saprotrophic fungus.</title>
        <authorList>
            <person name="Buettner E."/>
            <person name="Gebauer A.M."/>
            <person name="Hofrichter M."/>
            <person name="Liers C."/>
            <person name="Kellner H."/>
        </authorList>
    </citation>
    <scope>NUCLEOTIDE SEQUENCE [LARGE SCALE GENOMIC DNA]</scope>
    <source>
        <strain evidence="2 3">DSM 105466</strain>
    </source>
</reference>
<dbReference type="InterPro" id="IPR020835">
    <property type="entry name" value="Catalase_sf"/>
</dbReference>
<dbReference type="Gene3D" id="2.40.180.10">
    <property type="entry name" value="Catalase core domain"/>
    <property type="match status" value="1"/>
</dbReference>
<dbReference type="GO" id="GO:0005739">
    <property type="term" value="C:mitochondrion"/>
    <property type="evidence" value="ECO:0007669"/>
    <property type="project" value="TreeGrafter"/>
</dbReference>
<proteinExistence type="predicted"/>
<dbReference type="Gene3D" id="1.20.1280.120">
    <property type="match status" value="1"/>
</dbReference>
<dbReference type="GO" id="GO:0020037">
    <property type="term" value="F:heme binding"/>
    <property type="evidence" value="ECO:0007669"/>
    <property type="project" value="InterPro"/>
</dbReference>
<dbReference type="GO" id="GO:0004096">
    <property type="term" value="F:catalase activity"/>
    <property type="evidence" value="ECO:0007669"/>
    <property type="project" value="InterPro"/>
</dbReference>
<dbReference type="InterPro" id="IPR024168">
    <property type="entry name" value="Catalase_SrpA-type_pred"/>
</dbReference>
<evidence type="ECO:0000313" key="2">
    <source>
        <dbReference type="EMBL" id="RFU32328.1"/>
    </source>
</evidence>
<dbReference type="SMART" id="SM01060">
    <property type="entry name" value="Catalase"/>
    <property type="match status" value="1"/>
</dbReference>
<sequence length="323" mass="34968">MPFPTDEEIMKTGAALVAQLQELFGKHPGFRPAHAKGILLKGAFTPTEKAASLSVAPHFNSPSTPLTIRFSNSTGIPNIPDTDPNADPRGIAIRFNLPVNPTTGHRQHTDIIAHSTPFFPTRTGEKFLEFLQAVAASPPGTPSPSPVEKVVGANPSILAFVSAPKPAPSSFAREQFWSVTAFKLIDTSGKETYIRYHVVPELGVDTLSTDELATKDTDYLFTDIKERVKTSGGAGGVKFKLLAQLAGEGDVTDDATVHWPDDREVVELGTIKIESLVEDSDKEQKYDIFDPIPRVKGVEPSADPLLEMRAAVYLISGKQRRAA</sequence>
<dbReference type="GO" id="GO:0042744">
    <property type="term" value="P:hydrogen peroxide catabolic process"/>
    <property type="evidence" value="ECO:0007669"/>
    <property type="project" value="TreeGrafter"/>
</dbReference>
<accession>A0A3E2HFX4</accession>
<keyword evidence="3" id="KW-1185">Reference proteome</keyword>
<feature type="non-terminal residue" evidence="2">
    <location>
        <position position="323"/>
    </location>
</feature>
<dbReference type="CDD" id="cd08153">
    <property type="entry name" value="srpA_like"/>
    <property type="match status" value="1"/>
</dbReference>
<dbReference type="GO" id="GO:0042542">
    <property type="term" value="P:response to hydrogen peroxide"/>
    <property type="evidence" value="ECO:0007669"/>
    <property type="project" value="TreeGrafter"/>
</dbReference>
<dbReference type="InterPro" id="IPR011614">
    <property type="entry name" value="Catalase_core"/>
</dbReference>
<organism evidence="2 3">
    <name type="scientific">Scytalidium lignicola</name>
    <name type="common">Hyphomycete</name>
    <dbReference type="NCBI Taxonomy" id="5539"/>
    <lineage>
        <taxon>Eukaryota</taxon>
        <taxon>Fungi</taxon>
        <taxon>Dikarya</taxon>
        <taxon>Ascomycota</taxon>
        <taxon>Pezizomycotina</taxon>
        <taxon>Leotiomycetes</taxon>
        <taxon>Leotiomycetes incertae sedis</taxon>
        <taxon>Scytalidium</taxon>
    </lineage>
</organism>
<evidence type="ECO:0000259" key="1">
    <source>
        <dbReference type="SMART" id="SM01060"/>
    </source>
</evidence>
<dbReference type="PIRSF" id="PIRSF000296">
    <property type="entry name" value="SrpA"/>
    <property type="match status" value="1"/>
</dbReference>
<dbReference type="OrthoDB" id="2379805at2759"/>
<dbReference type="EMBL" id="NCSJ02000057">
    <property type="protein sequence ID" value="RFU32328.1"/>
    <property type="molecule type" value="Genomic_DNA"/>
</dbReference>
<dbReference type="PANTHER" id="PTHR11465">
    <property type="entry name" value="CATALASE"/>
    <property type="match status" value="1"/>
</dbReference>
<name>A0A3E2HFX4_SCYLI</name>
<dbReference type="AlphaFoldDB" id="A0A3E2HFX4"/>
<comment type="caution">
    <text evidence="2">The sequence shown here is derived from an EMBL/GenBank/DDBJ whole genome shotgun (WGS) entry which is preliminary data.</text>
</comment>
<evidence type="ECO:0000313" key="3">
    <source>
        <dbReference type="Proteomes" id="UP000258309"/>
    </source>
</evidence>
<dbReference type="GO" id="GO:0005777">
    <property type="term" value="C:peroxisome"/>
    <property type="evidence" value="ECO:0007669"/>
    <property type="project" value="TreeGrafter"/>
</dbReference>
<dbReference type="OMA" id="KINHTKG"/>
<dbReference type="Proteomes" id="UP000258309">
    <property type="component" value="Unassembled WGS sequence"/>
</dbReference>
<feature type="non-terminal residue" evidence="2">
    <location>
        <position position="1"/>
    </location>
</feature>
<feature type="domain" description="Catalase core" evidence="1">
    <location>
        <begin position="1"/>
        <end position="322"/>
    </location>
</feature>
<dbReference type="PROSITE" id="PS51402">
    <property type="entry name" value="CATALASE_3"/>
    <property type="match status" value="1"/>
</dbReference>
<gene>
    <name evidence="2" type="ORF">B7463_g4021</name>
</gene>
<dbReference type="InterPro" id="IPR018028">
    <property type="entry name" value="Catalase"/>
</dbReference>
<dbReference type="SUPFAM" id="SSF56634">
    <property type="entry name" value="Heme-dependent catalase-like"/>
    <property type="match status" value="1"/>
</dbReference>
<dbReference type="STRING" id="5539.A0A3E2HFX4"/>
<dbReference type="PANTHER" id="PTHR11465:SF62">
    <property type="entry name" value="CATALASE T"/>
    <property type="match status" value="1"/>
</dbReference>